<dbReference type="HOGENOM" id="CLU_060699_0_1_9"/>
<dbReference type="GO" id="GO:0003677">
    <property type="term" value="F:DNA binding"/>
    <property type="evidence" value="ECO:0007669"/>
    <property type="project" value="UniProtKB-KW"/>
</dbReference>
<dbReference type="InterPro" id="IPR037171">
    <property type="entry name" value="NagB/RpiA_transferase-like"/>
</dbReference>
<dbReference type="InParanoid" id="C2KZQ0"/>
<keyword evidence="6" id="KW-1185">Reference proteome</keyword>
<keyword evidence="3" id="KW-0804">Transcription</keyword>
<evidence type="ECO:0000256" key="2">
    <source>
        <dbReference type="ARBA" id="ARBA00023125"/>
    </source>
</evidence>
<dbReference type="AlphaFoldDB" id="C2KZQ0"/>
<dbReference type="Pfam" id="PF08220">
    <property type="entry name" value="HTH_DeoR"/>
    <property type="match status" value="1"/>
</dbReference>
<dbReference type="Gene3D" id="3.40.50.1360">
    <property type="match status" value="1"/>
</dbReference>
<feature type="domain" description="HTH deoR-type" evidence="4">
    <location>
        <begin position="25"/>
        <end position="80"/>
    </location>
</feature>
<dbReference type="FunCoup" id="C2KZQ0">
    <property type="interactions" value="1"/>
</dbReference>
<name>C2KZQ0_9FIRM</name>
<dbReference type="PANTHER" id="PTHR30363">
    <property type="entry name" value="HTH-TYPE TRANSCRIPTIONAL REGULATOR SRLR-RELATED"/>
    <property type="match status" value="1"/>
</dbReference>
<dbReference type="InterPro" id="IPR001034">
    <property type="entry name" value="DeoR_HTH"/>
</dbReference>
<sequence length="271" mass="30441">MLRCFRRKGPECARGEIMKKEKVLSGERQQNILSILEKDGSVSVDELAKQFSVSGMTIRRDLKYLEEKNRIERFHGGAILRDEVLYQEKEVQNIEAKKRIAQRALELIKDTKVIFLDAGTTNRELALLLKEREGLSVVTTDLMVAGVLQSGKGRIFFCGGEIQKSTGSALGSYTVNQLRDYSFDIAFLGASSINEKLELSTPTLEKVALKKAILQQAKQSVLLADASKFEKQAMMKICSIQEFDILVTDKTFSEKEKKEVEKLGVRVEGVN</sequence>
<dbReference type="PRINTS" id="PR00037">
    <property type="entry name" value="HTHLACR"/>
</dbReference>
<dbReference type="SMART" id="SM00420">
    <property type="entry name" value="HTH_DEOR"/>
    <property type="match status" value="1"/>
</dbReference>
<accession>C2KZQ0</accession>
<organism evidence="5 6">
    <name type="scientific">Oribacterium sinus F0268</name>
    <dbReference type="NCBI Taxonomy" id="585501"/>
    <lineage>
        <taxon>Bacteria</taxon>
        <taxon>Bacillati</taxon>
        <taxon>Bacillota</taxon>
        <taxon>Clostridia</taxon>
        <taxon>Lachnospirales</taxon>
        <taxon>Lachnospiraceae</taxon>
        <taxon>Oribacterium</taxon>
    </lineage>
</organism>
<dbReference type="InterPro" id="IPR036388">
    <property type="entry name" value="WH-like_DNA-bd_sf"/>
</dbReference>
<dbReference type="InterPro" id="IPR050313">
    <property type="entry name" value="Carb_Metab_HTH_regulators"/>
</dbReference>
<keyword evidence="2" id="KW-0238">DNA-binding</keyword>
<comment type="caution">
    <text evidence="5">The sequence shown here is derived from an EMBL/GenBank/DDBJ whole genome shotgun (WGS) entry which is preliminary data.</text>
</comment>
<dbReference type="eggNOG" id="COG1349">
    <property type="taxonomic scope" value="Bacteria"/>
</dbReference>
<dbReference type="STRING" id="585501.HMPREF6123_1969"/>
<evidence type="ECO:0000259" key="4">
    <source>
        <dbReference type="PROSITE" id="PS51000"/>
    </source>
</evidence>
<reference evidence="5 6" key="1">
    <citation type="submission" date="2009-04" db="EMBL/GenBank/DDBJ databases">
        <authorList>
            <person name="Qin X."/>
            <person name="Bachman B."/>
            <person name="Battles P."/>
            <person name="Bell A."/>
            <person name="Bess C."/>
            <person name="Bickham C."/>
            <person name="Chaboub L."/>
            <person name="Chen D."/>
            <person name="Coyle M."/>
            <person name="Deiros D.R."/>
            <person name="Dinh H."/>
            <person name="Forbes L."/>
            <person name="Fowler G."/>
            <person name="Francisco L."/>
            <person name="Fu Q."/>
            <person name="Gubbala S."/>
            <person name="Hale W."/>
            <person name="Han Y."/>
            <person name="Hemphill L."/>
            <person name="Highlander S.K."/>
            <person name="Hirani K."/>
            <person name="Hogues M."/>
            <person name="Jackson L."/>
            <person name="Jakkamsetti A."/>
            <person name="Javaid M."/>
            <person name="Jiang H."/>
            <person name="Korchina V."/>
            <person name="Kovar C."/>
            <person name="Lara F."/>
            <person name="Lee S."/>
            <person name="Mata R."/>
            <person name="Mathew T."/>
            <person name="Moen C."/>
            <person name="Morales K."/>
            <person name="Munidasa M."/>
            <person name="Nazareth L."/>
            <person name="Ngo R."/>
            <person name="Nguyen L."/>
            <person name="Okwuonu G."/>
            <person name="Ongeri F."/>
            <person name="Patil S."/>
            <person name="Petrosino J."/>
            <person name="Pham C."/>
            <person name="Pham P."/>
            <person name="Pu L.-L."/>
            <person name="Puazo M."/>
            <person name="Raj R."/>
            <person name="Reid J."/>
            <person name="Rouhana J."/>
            <person name="Saada N."/>
            <person name="Shang Y."/>
            <person name="Simmons D."/>
            <person name="Thornton R."/>
            <person name="Warren J."/>
            <person name="Weissenberger G."/>
            <person name="Zhang J."/>
            <person name="Zhang L."/>
            <person name="Zhou C."/>
            <person name="Zhu D."/>
            <person name="Muzny D."/>
            <person name="Worley K."/>
            <person name="Gibbs R."/>
        </authorList>
    </citation>
    <scope>NUCLEOTIDE SEQUENCE [LARGE SCALE GENOMIC DNA]</scope>
    <source>
        <strain evidence="5 6">F0268</strain>
    </source>
</reference>
<evidence type="ECO:0000256" key="1">
    <source>
        <dbReference type="ARBA" id="ARBA00023015"/>
    </source>
</evidence>
<evidence type="ECO:0000313" key="6">
    <source>
        <dbReference type="Proteomes" id="UP000004121"/>
    </source>
</evidence>
<protein>
    <submittedName>
        <fullName evidence="5">Transcriptional regulator, DeoR family</fullName>
    </submittedName>
</protein>
<dbReference type="SUPFAM" id="SSF100950">
    <property type="entry name" value="NagB/RpiA/CoA transferase-like"/>
    <property type="match status" value="1"/>
</dbReference>
<dbReference type="Proteomes" id="UP000004121">
    <property type="component" value="Unassembled WGS sequence"/>
</dbReference>
<gene>
    <name evidence="5" type="ORF">HMPREF6123_1969</name>
</gene>
<dbReference type="Gene3D" id="1.10.10.10">
    <property type="entry name" value="Winged helix-like DNA-binding domain superfamily/Winged helix DNA-binding domain"/>
    <property type="match status" value="1"/>
</dbReference>
<dbReference type="InterPro" id="IPR036390">
    <property type="entry name" value="WH_DNA-bd_sf"/>
</dbReference>
<dbReference type="PROSITE" id="PS00894">
    <property type="entry name" value="HTH_DEOR_1"/>
    <property type="match status" value="1"/>
</dbReference>
<keyword evidence="1" id="KW-0805">Transcription regulation</keyword>
<dbReference type="SMART" id="SM01134">
    <property type="entry name" value="DeoRC"/>
    <property type="match status" value="1"/>
</dbReference>
<proteinExistence type="predicted"/>
<dbReference type="InterPro" id="IPR014036">
    <property type="entry name" value="DeoR-like_C"/>
</dbReference>
<dbReference type="EMBL" id="ACKX01000193">
    <property type="protein sequence ID" value="EEJ50750.1"/>
    <property type="molecule type" value="Genomic_DNA"/>
</dbReference>
<dbReference type="GO" id="GO:0003700">
    <property type="term" value="F:DNA-binding transcription factor activity"/>
    <property type="evidence" value="ECO:0007669"/>
    <property type="project" value="InterPro"/>
</dbReference>
<dbReference type="SUPFAM" id="SSF46785">
    <property type="entry name" value="Winged helix' DNA-binding domain"/>
    <property type="match status" value="1"/>
</dbReference>
<evidence type="ECO:0000256" key="3">
    <source>
        <dbReference type="ARBA" id="ARBA00023163"/>
    </source>
</evidence>
<dbReference type="InterPro" id="IPR018356">
    <property type="entry name" value="Tscrpt_reg_HTH_DeoR_CS"/>
</dbReference>
<evidence type="ECO:0000313" key="5">
    <source>
        <dbReference type="EMBL" id="EEJ50750.1"/>
    </source>
</evidence>
<dbReference type="PROSITE" id="PS51000">
    <property type="entry name" value="HTH_DEOR_2"/>
    <property type="match status" value="1"/>
</dbReference>
<dbReference type="PANTHER" id="PTHR30363:SF46">
    <property type="entry name" value="LYSR FAMILY TRANSCRIPTIONAL REGULATOR"/>
    <property type="match status" value="1"/>
</dbReference>
<dbReference type="Pfam" id="PF00455">
    <property type="entry name" value="DeoRC"/>
    <property type="match status" value="1"/>
</dbReference>